<keyword evidence="3 7" id="KW-0812">Transmembrane</keyword>
<evidence type="ECO:0000313" key="9">
    <source>
        <dbReference type="EMBL" id="RKP38089.1"/>
    </source>
</evidence>
<dbReference type="OrthoDB" id="1716531at2759"/>
<keyword evidence="4 7" id="KW-0256">Endoplasmic reticulum</keyword>
<feature type="region of interest" description="Disordered" evidence="8">
    <location>
        <begin position="216"/>
        <end position="243"/>
    </location>
</feature>
<keyword evidence="6 7" id="KW-0472">Membrane</keyword>
<comment type="subcellular location">
    <subcellularLocation>
        <location evidence="1 7">Endoplasmic reticulum membrane</location>
        <topology evidence="1 7">Multi-pass membrane protein</topology>
    </subcellularLocation>
</comment>
<dbReference type="InterPro" id="IPR007599">
    <property type="entry name" value="DER1"/>
</dbReference>
<evidence type="ECO:0000256" key="1">
    <source>
        <dbReference type="ARBA" id="ARBA00004477"/>
    </source>
</evidence>
<dbReference type="AlphaFoldDB" id="A0A4V1J576"/>
<dbReference type="Proteomes" id="UP000268162">
    <property type="component" value="Unassembled WGS sequence"/>
</dbReference>
<organism evidence="9 10">
    <name type="scientific">Dimargaris cristalligena</name>
    <dbReference type="NCBI Taxonomy" id="215637"/>
    <lineage>
        <taxon>Eukaryota</taxon>
        <taxon>Fungi</taxon>
        <taxon>Fungi incertae sedis</taxon>
        <taxon>Zoopagomycota</taxon>
        <taxon>Kickxellomycotina</taxon>
        <taxon>Dimargaritomycetes</taxon>
        <taxon>Dimargaritales</taxon>
        <taxon>Dimargaritaceae</taxon>
        <taxon>Dimargaris</taxon>
    </lineage>
</organism>
<keyword evidence="5 7" id="KW-1133">Transmembrane helix</keyword>
<evidence type="ECO:0000256" key="2">
    <source>
        <dbReference type="ARBA" id="ARBA00008917"/>
    </source>
</evidence>
<comment type="similarity">
    <text evidence="2 7">Belongs to the derlin family.</text>
</comment>
<dbReference type="InterPro" id="IPR035952">
    <property type="entry name" value="Rhomboid-like_sf"/>
</dbReference>
<gene>
    <name evidence="9" type="ORF">BJ085DRAFT_36491</name>
</gene>
<accession>A0A4V1J576</accession>
<evidence type="ECO:0000256" key="5">
    <source>
        <dbReference type="ARBA" id="ARBA00022989"/>
    </source>
</evidence>
<feature type="transmembrane region" description="Helical" evidence="7">
    <location>
        <begin position="56"/>
        <end position="79"/>
    </location>
</feature>
<reference evidence="10" key="1">
    <citation type="journal article" date="2018" name="Nat. Microbiol.">
        <title>Leveraging single-cell genomics to expand the fungal tree of life.</title>
        <authorList>
            <person name="Ahrendt S.R."/>
            <person name="Quandt C.A."/>
            <person name="Ciobanu D."/>
            <person name="Clum A."/>
            <person name="Salamov A."/>
            <person name="Andreopoulos B."/>
            <person name="Cheng J.F."/>
            <person name="Woyke T."/>
            <person name="Pelin A."/>
            <person name="Henrissat B."/>
            <person name="Reynolds N.K."/>
            <person name="Benny G.L."/>
            <person name="Smith M.E."/>
            <person name="James T.Y."/>
            <person name="Grigoriev I.V."/>
        </authorList>
    </citation>
    <scope>NUCLEOTIDE SEQUENCE [LARGE SCALE GENOMIC DNA]</scope>
    <source>
        <strain evidence="10">RSA 468</strain>
    </source>
</reference>
<sequence length="243" mass="27489">MSDSPLVQIQDWYQRIPPITRVLVTLAVGLGTAHKIGFGLYPTYFDWDLIIQQFQLWRLFTGFFADILSLTAIFQWYFFTQFSSELEKDLFNERKGDGIFFVGLIMVGVALATFYMPFFNLFPGLMSAILYVWSRRFPTQPVTLYFGIRFPGAYLPWVFMAIHFLMDNPTIKLDAIGIVVGHFVNYLTVENRSQPGGALLKTPGILVRWFGGENNPTPVSGRGRPARNAGGGHPWGHGHRLGG</sequence>
<dbReference type="Pfam" id="PF04511">
    <property type="entry name" value="DER1"/>
    <property type="match status" value="1"/>
</dbReference>
<keyword evidence="10" id="KW-1185">Reference proteome</keyword>
<feature type="transmembrane region" description="Helical" evidence="7">
    <location>
        <begin position="22"/>
        <end position="44"/>
    </location>
</feature>
<evidence type="ECO:0000256" key="3">
    <source>
        <dbReference type="ARBA" id="ARBA00022692"/>
    </source>
</evidence>
<protein>
    <recommendedName>
        <fullName evidence="7">Derlin</fullName>
    </recommendedName>
</protein>
<dbReference type="GO" id="GO:0005789">
    <property type="term" value="C:endoplasmic reticulum membrane"/>
    <property type="evidence" value="ECO:0007669"/>
    <property type="project" value="UniProtKB-SubCell"/>
</dbReference>
<evidence type="ECO:0000256" key="8">
    <source>
        <dbReference type="SAM" id="MobiDB-lite"/>
    </source>
</evidence>
<feature type="transmembrane region" description="Helical" evidence="7">
    <location>
        <begin position="144"/>
        <end position="166"/>
    </location>
</feature>
<dbReference type="SUPFAM" id="SSF144091">
    <property type="entry name" value="Rhomboid-like"/>
    <property type="match status" value="1"/>
</dbReference>
<feature type="transmembrane region" description="Helical" evidence="7">
    <location>
        <begin position="99"/>
        <end position="132"/>
    </location>
</feature>
<name>A0A4V1J576_9FUNG</name>
<evidence type="ECO:0000256" key="6">
    <source>
        <dbReference type="ARBA" id="ARBA00023136"/>
    </source>
</evidence>
<dbReference type="PANTHER" id="PTHR11009">
    <property type="entry name" value="DER1-LIKE PROTEIN, DERLIN"/>
    <property type="match status" value="1"/>
</dbReference>
<evidence type="ECO:0000313" key="10">
    <source>
        <dbReference type="Proteomes" id="UP000268162"/>
    </source>
</evidence>
<evidence type="ECO:0000256" key="7">
    <source>
        <dbReference type="RuleBase" id="RU363059"/>
    </source>
</evidence>
<dbReference type="EMBL" id="ML002405">
    <property type="protein sequence ID" value="RKP38089.1"/>
    <property type="molecule type" value="Genomic_DNA"/>
</dbReference>
<proteinExistence type="inferred from homology"/>
<evidence type="ECO:0000256" key="4">
    <source>
        <dbReference type="ARBA" id="ARBA00022824"/>
    </source>
</evidence>
<comment type="function">
    <text evidence="7">May be involved in the degradation of misfolded endoplasmic reticulum (ER) luminal proteins.</text>
</comment>
<dbReference type="STRING" id="215637.A0A4V1J576"/>
<dbReference type="GO" id="GO:0006950">
    <property type="term" value="P:response to stress"/>
    <property type="evidence" value="ECO:0007669"/>
    <property type="project" value="UniProtKB-ARBA"/>
</dbReference>